<dbReference type="Proteomes" id="UP000005139">
    <property type="component" value="Unassembled WGS sequence"/>
</dbReference>
<sequence length="424" mass="45130">MAKLPKMVRIKQTFARPRVDDASAVATAELAKLSLGDRIKPGQTVGITVGSRGIQNILTILKAAIGYVRSLGAQPILLAAMGSHGGGTEAGQLEVLAGLGITEEAMGAPIVPCAINEIIGHTREGIPAYILKSALEVDGILVINRVKTHTSFKGKVESGLIKKLVVGLGGPLGAQQFHGFGSAELPRLLVEIGEVLLAKLPILGGLAIIENAYEETALIRAVSPAGMIDEESDLLAYSKSLMPALPADNLDLLIIEEMGKNYSGTGIDTNIIGRARIQGVPEPEKPFIKRIAVLDLSHESHGNATGIGLADFVTKKLVDKMDRHSTYLNCLTSTFVVRAAIPMYFDTEEKLLDAALYSLSGIPAEKLRIVIIPNTLFLTECLVSEALIPELAARPGIEICGEPEEFTFDGEGNLRLRIGRTVHG</sequence>
<dbReference type="Gene3D" id="3.40.50.11440">
    <property type="match status" value="1"/>
</dbReference>
<accession>A1HLV0</accession>
<evidence type="ECO:0008006" key="3">
    <source>
        <dbReference type="Google" id="ProtNLM"/>
    </source>
</evidence>
<dbReference type="OrthoDB" id="9788398at2"/>
<reference evidence="1 2" key="1">
    <citation type="submission" date="2007-01" db="EMBL/GenBank/DDBJ databases">
        <title>Annotation of the draft genome assembly of Thermosinus carboxydivorans Nor1.</title>
        <authorList>
            <consortium name="US DOE Joint Genome Institute (JGI-ORNL)"/>
            <person name="Larimer F."/>
            <person name="Land M."/>
            <person name="Hauser L."/>
        </authorList>
    </citation>
    <scope>NUCLEOTIDE SEQUENCE [LARGE SCALE GENOMIC DNA]</scope>
    <source>
        <strain evidence="1 2">Nor1</strain>
    </source>
</reference>
<name>A1HLV0_9FIRM</name>
<protein>
    <recommendedName>
        <fullName evidence="3">LarA-like N-terminal domain-containing protein</fullName>
    </recommendedName>
</protein>
<gene>
    <name evidence="1" type="ORF">TcarDRAFT_2493</name>
</gene>
<evidence type="ECO:0000313" key="2">
    <source>
        <dbReference type="Proteomes" id="UP000005139"/>
    </source>
</evidence>
<keyword evidence="2" id="KW-1185">Reference proteome</keyword>
<dbReference type="eggNOG" id="COG2768">
    <property type="taxonomic scope" value="Bacteria"/>
</dbReference>
<dbReference type="AlphaFoldDB" id="A1HLV0"/>
<reference evidence="1 2" key="2">
    <citation type="submission" date="2007-01" db="EMBL/GenBank/DDBJ databases">
        <title>Sequencing of the draft genome and assembly of Thermosinus carboxydivorans Nor1.</title>
        <authorList>
            <consortium name="US DOE Joint Genome Institute (JGI-PGF)"/>
            <person name="Copeland A."/>
            <person name="Lucas S."/>
            <person name="Lapidus A."/>
            <person name="Barry K."/>
            <person name="Glavina del Rio T."/>
            <person name="Dalin E."/>
            <person name="Tice H."/>
            <person name="Bruce D."/>
            <person name="Pitluck S."/>
            <person name="Richardson P."/>
        </authorList>
    </citation>
    <scope>NUCLEOTIDE SEQUENCE [LARGE SCALE GENOMIC DNA]</scope>
    <source>
        <strain evidence="1 2">Nor1</strain>
    </source>
</reference>
<comment type="caution">
    <text evidence="1">The sequence shown here is derived from an EMBL/GenBank/DDBJ whole genome shotgun (WGS) entry which is preliminary data.</text>
</comment>
<organism evidence="1 2">
    <name type="scientific">Thermosinus carboxydivorans Nor1</name>
    <dbReference type="NCBI Taxonomy" id="401526"/>
    <lineage>
        <taxon>Bacteria</taxon>
        <taxon>Bacillati</taxon>
        <taxon>Bacillota</taxon>
        <taxon>Negativicutes</taxon>
        <taxon>Selenomonadales</taxon>
        <taxon>Sporomusaceae</taxon>
        <taxon>Thermosinus</taxon>
    </lineage>
</organism>
<proteinExistence type="predicted"/>
<dbReference type="RefSeq" id="WP_007288011.1">
    <property type="nucleotide sequence ID" value="NZ_AAWL01000001.1"/>
</dbReference>
<dbReference type="EMBL" id="AAWL01000001">
    <property type="protein sequence ID" value="EAX48804.1"/>
    <property type="molecule type" value="Genomic_DNA"/>
</dbReference>
<evidence type="ECO:0000313" key="1">
    <source>
        <dbReference type="EMBL" id="EAX48804.1"/>
    </source>
</evidence>